<dbReference type="STRING" id="40998.A0A2P7YNH8"/>
<proteinExistence type="predicted"/>
<feature type="signal peptide" evidence="1">
    <location>
        <begin position="1"/>
        <end position="28"/>
    </location>
</feature>
<dbReference type="AlphaFoldDB" id="A0A2P7YNH8"/>
<evidence type="ECO:0000256" key="1">
    <source>
        <dbReference type="SAM" id="SignalP"/>
    </source>
</evidence>
<evidence type="ECO:0000313" key="3">
    <source>
        <dbReference type="EMBL" id="PSK37526.1"/>
    </source>
</evidence>
<feature type="chain" id="PRO_5015105731" description="Methyltransferase domain-containing protein" evidence="1">
    <location>
        <begin position="29"/>
        <end position="329"/>
    </location>
</feature>
<dbReference type="InterPro" id="IPR025714">
    <property type="entry name" value="Methyltranfer_dom"/>
</dbReference>
<name>A0A2P7YNH8_9PEZI</name>
<dbReference type="Pfam" id="PF13383">
    <property type="entry name" value="Methyltransf_22"/>
    <property type="match status" value="1"/>
</dbReference>
<comment type="caution">
    <text evidence="3">The sequence shown here is derived from an EMBL/GenBank/DDBJ whole genome shotgun (WGS) entry which is preliminary data.</text>
</comment>
<dbReference type="InterPro" id="IPR026913">
    <property type="entry name" value="METTL24"/>
</dbReference>
<dbReference type="Proteomes" id="UP000243723">
    <property type="component" value="Unassembled WGS sequence"/>
</dbReference>
<dbReference type="EMBL" id="NHZQ01000412">
    <property type="protein sequence ID" value="PSK37526.1"/>
    <property type="molecule type" value="Genomic_DNA"/>
</dbReference>
<reference evidence="3 4" key="1">
    <citation type="submission" date="2017-05" db="EMBL/GenBank/DDBJ databases">
        <title>Draft genome sequence of Elsinoe australis.</title>
        <authorList>
            <person name="Cheng Q."/>
        </authorList>
    </citation>
    <scope>NUCLEOTIDE SEQUENCE [LARGE SCALE GENOMIC DNA]</scope>
    <source>
        <strain evidence="3 4">NL1</strain>
    </source>
</reference>
<feature type="domain" description="Methyltransferase" evidence="2">
    <location>
        <begin position="94"/>
        <end position="268"/>
    </location>
</feature>
<sequence>MNPARSRTILASILFSLLLLLISLTTLALPPEKWAVPSIPRPQLCSSTKDIRPDLARAEHLWTQSVKDRKQMAIGSGNARFPDGFIYPYNVWDFVRPAFYCPYDLERMGKLGDGGKWVCGMGRYEAVAAPVATGARGRPLVVYSFGVSDDSSFEAALLRRTNAEIWGYDFSVQGWAKDVPAEEQGRRAHFEKWKLGAKTDEKASPQVWAVRDLMERNGHAFIDVMKIDVEGAEFEVLDALMEAVEAAAGDELPVLPVGQMLIEIHLLDGGGPKTPGSLQEFLKWWERLEALGMRPVFNEHNWIGDAGPGKPRFIEYTLINVRNEKNRLL</sequence>
<protein>
    <recommendedName>
        <fullName evidence="2">Methyltransferase domain-containing protein</fullName>
    </recommendedName>
</protein>
<dbReference type="PANTHER" id="PTHR32026:SF10">
    <property type="entry name" value="METHYLTRANSFERASE-LIKE PROTEIN 24-RELATED"/>
    <property type="match status" value="1"/>
</dbReference>
<dbReference type="PANTHER" id="PTHR32026">
    <property type="entry name" value="METHYLTRANSFERASE-LIKE PROTEIN 24"/>
    <property type="match status" value="1"/>
</dbReference>
<dbReference type="OrthoDB" id="10006218at2759"/>
<dbReference type="InterPro" id="IPR029063">
    <property type="entry name" value="SAM-dependent_MTases_sf"/>
</dbReference>
<keyword evidence="4" id="KW-1185">Reference proteome</keyword>
<accession>A0A2P7YNH8</accession>
<gene>
    <name evidence="3" type="ORF">B9Z65_2268</name>
</gene>
<evidence type="ECO:0000313" key="4">
    <source>
        <dbReference type="Proteomes" id="UP000243723"/>
    </source>
</evidence>
<evidence type="ECO:0000259" key="2">
    <source>
        <dbReference type="Pfam" id="PF13383"/>
    </source>
</evidence>
<organism evidence="3 4">
    <name type="scientific">Elsinoe australis</name>
    <dbReference type="NCBI Taxonomy" id="40998"/>
    <lineage>
        <taxon>Eukaryota</taxon>
        <taxon>Fungi</taxon>
        <taxon>Dikarya</taxon>
        <taxon>Ascomycota</taxon>
        <taxon>Pezizomycotina</taxon>
        <taxon>Dothideomycetes</taxon>
        <taxon>Dothideomycetidae</taxon>
        <taxon>Myriangiales</taxon>
        <taxon>Elsinoaceae</taxon>
        <taxon>Elsinoe</taxon>
    </lineage>
</organism>
<keyword evidence="1" id="KW-0732">Signal</keyword>
<dbReference type="Gene3D" id="3.40.50.150">
    <property type="entry name" value="Vaccinia Virus protein VP39"/>
    <property type="match status" value="1"/>
</dbReference>